<evidence type="ECO:0000256" key="12">
    <source>
        <dbReference type="ARBA" id="ARBA00023212"/>
    </source>
</evidence>
<keyword evidence="15" id="KW-1185">Reference proteome</keyword>
<evidence type="ECO:0000313" key="18">
    <source>
        <dbReference type="RefSeq" id="XP_023177625.1"/>
    </source>
</evidence>
<evidence type="ECO:0000256" key="3">
    <source>
        <dbReference type="ARBA" id="ARBA00007574"/>
    </source>
</evidence>
<comment type="similarity">
    <text evidence="3">Belongs to the sarcoglycan beta/delta/gamma/zeta family.</text>
</comment>
<dbReference type="InterPro" id="IPR039972">
    <property type="entry name" value="Sarcoglycan_gamma/delta/zeta"/>
</dbReference>
<dbReference type="GO" id="GO:0042383">
    <property type="term" value="C:sarcolemma"/>
    <property type="evidence" value="ECO:0007669"/>
    <property type="project" value="UniProtKB-SubCell"/>
</dbReference>
<gene>
    <name evidence="16 17 18" type="primary">LOC111603857</name>
</gene>
<accession>A0A6J1ME03</accession>
<evidence type="ECO:0000313" key="15">
    <source>
        <dbReference type="Proteomes" id="UP000504633"/>
    </source>
</evidence>
<evidence type="ECO:0000256" key="7">
    <source>
        <dbReference type="ARBA" id="ARBA00022968"/>
    </source>
</evidence>
<dbReference type="GO" id="GO:0016012">
    <property type="term" value="C:sarcoglycan complex"/>
    <property type="evidence" value="ECO:0007669"/>
    <property type="project" value="InterPro"/>
</dbReference>
<dbReference type="GO" id="GO:0005856">
    <property type="term" value="C:cytoskeleton"/>
    <property type="evidence" value="ECO:0007669"/>
    <property type="project" value="UniProtKB-SubCell"/>
</dbReference>
<keyword evidence="8 14" id="KW-1133">Transmembrane helix</keyword>
<evidence type="ECO:0000256" key="6">
    <source>
        <dbReference type="ARBA" id="ARBA00022692"/>
    </source>
</evidence>
<keyword evidence="4" id="KW-1003">Cell membrane</keyword>
<organism evidence="15 17">
    <name type="scientific">Drosophila hydei</name>
    <name type="common">Fruit fly</name>
    <dbReference type="NCBI Taxonomy" id="7224"/>
    <lineage>
        <taxon>Eukaryota</taxon>
        <taxon>Metazoa</taxon>
        <taxon>Ecdysozoa</taxon>
        <taxon>Arthropoda</taxon>
        <taxon>Hexapoda</taxon>
        <taxon>Insecta</taxon>
        <taxon>Pterygota</taxon>
        <taxon>Neoptera</taxon>
        <taxon>Endopterygota</taxon>
        <taxon>Diptera</taxon>
        <taxon>Brachycera</taxon>
        <taxon>Muscomorpha</taxon>
        <taxon>Ephydroidea</taxon>
        <taxon>Drosophilidae</taxon>
        <taxon>Drosophila</taxon>
    </lineage>
</organism>
<evidence type="ECO:0000256" key="1">
    <source>
        <dbReference type="ARBA" id="ARBA00004245"/>
    </source>
</evidence>
<evidence type="ECO:0000256" key="10">
    <source>
        <dbReference type="ARBA" id="ARBA00023157"/>
    </source>
</evidence>
<dbReference type="OrthoDB" id="8881719at2759"/>
<keyword evidence="10" id="KW-1015">Disulfide bond</keyword>
<dbReference type="PANTHER" id="PTHR12939:SF10">
    <property type="entry name" value="EG:4F1.1 PROTEIN"/>
    <property type="match status" value="1"/>
</dbReference>
<evidence type="ECO:0000256" key="8">
    <source>
        <dbReference type="ARBA" id="ARBA00022989"/>
    </source>
</evidence>
<dbReference type="GeneID" id="111603857"/>
<dbReference type="Proteomes" id="UP000504633">
    <property type="component" value="Unplaced"/>
</dbReference>
<feature type="region of interest" description="Disordered" evidence="13">
    <location>
        <begin position="22"/>
        <end position="44"/>
    </location>
</feature>
<dbReference type="RefSeq" id="XP_023177544.1">
    <property type="nucleotide sequence ID" value="XM_023321776.2"/>
</dbReference>
<feature type="transmembrane region" description="Helical" evidence="14">
    <location>
        <begin position="128"/>
        <end position="151"/>
    </location>
</feature>
<comment type="subcellular location">
    <subcellularLocation>
        <location evidence="2">Cell membrane</location>
        <location evidence="2">Sarcolemma</location>
        <topology evidence="2">Single-pass type II membrane protein</topology>
    </subcellularLocation>
    <subcellularLocation>
        <location evidence="1">Cytoplasm</location>
        <location evidence="1">Cytoskeleton</location>
    </subcellularLocation>
</comment>
<evidence type="ECO:0000256" key="14">
    <source>
        <dbReference type="SAM" id="Phobius"/>
    </source>
</evidence>
<dbReference type="Pfam" id="PF04790">
    <property type="entry name" value="Sarcoglycan_1"/>
    <property type="match status" value="1"/>
</dbReference>
<keyword evidence="9 14" id="KW-0472">Membrane</keyword>
<evidence type="ECO:0000256" key="4">
    <source>
        <dbReference type="ARBA" id="ARBA00022475"/>
    </source>
</evidence>
<evidence type="ECO:0000256" key="2">
    <source>
        <dbReference type="ARBA" id="ARBA00004274"/>
    </source>
</evidence>
<evidence type="ECO:0000313" key="16">
    <source>
        <dbReference type="RefSeq" id="XP_023177468.1"/>
    </source>
</evidence>
<evidence type="ECO:0000256" key="9">
    <source>
        <dbReference type="ARBA" id="ARBA00023136"/>
    </source>
</evidence>
<sequence length="389" mass="41755">MLAGGSAVDAGVCRATTMSMPAGTGQREQAVRATPKQMRKSKAGQAGILTRSNVGGNEGGPRSAITACSSAKTATIMTTRPGVERGNRTIVAGGGKAGSSAGAKHENVGGFVDGIEMYLGLIGWRKKCLYTLLLLLTVLIITNLVLTLWILKVMEFSTDGMGQLKIVPGGIQLTGQTVIMDMLRASTIRSRHGQPISIESSRNFSINTRDPNGVLENHLFLGHDKFECLSAGFRINDTTGRNLFSVNRNQVTIGAHSLRIEGEGGAIFRESIQTPHIRAEPGRELRLESPTRQLEITAAKDINLQSRAGGIELIALEDVKLRALDGSLRLESSKIIMPNLRTAQPPIMGSAQNRDHMHRVFQLCACFNGKLFLASPHSICAGDDSTVCR</sequence>
<keyword evidence="11" id="KW-0325">Glycoprotein</keyword>
<keyword evidence="12" id="KW-0206">Cytoskeleton</keyword>
<evidence type="ECO:0000256" key="5">
    <source>
        <dbReference type="ARBA" id="ARBA00022490"/>
    </source>
</evidence>
<dbReference type="OMA" id="SPHSICA"/>
<dbReference type="KEGG" id="dhe:111603857"/>
<protein>
    <submittedName>
        <fullName evidence="16 17">Delta-sarcoglycan</fullName>
    </submittedName>
</protein>
<dbReference type="RefSeq" id="XP_023177625.1">
    <property type="nucleotide sequence ID" value="XM_023321857.2"/>
</dbReference>
<reference evidence="16 17" key="1">
    <citation type="submission" date="2025-04" db="UniProtKB">
        <authorList>
            <consortium name="RefSeq"/>
        </authorList>
    </citation>
    <scope>IDENTIFICATION</scope>
    <source>
        <strain evidence="16 17">15085-1641.00</strain>
        <tissue evidence="16 17">Whole body</tissue>
    </source>
</reference>
<keyword evidence="7" id="KW-0735">Signal-anchor</keyword>
<dbReference type="GO" id="GO:0060047">
    <property type="term" value="P:heart contraction"/>
    <property type="evidence" value="ECO:0007669"/>
    <property type="project" value="TreeGrafter"/>
</dbReference>
<evidence type="ECO:0000256" key="11">
    <source>
        <dbReference type="ARBA" id="ARBA00023180"/>
    </source>
</evidence>
<dbReference type="PANTHER" id="PTHR12939">
    <property type="entry name" value="SARCOGLYCAN"/>
    <property type="match status" value="1"/>
</dbReference>
<proteinExistence type="inferred from homology"/>
<evidence type="ECO:0000313" key="17">
    <source>
        <dbReference type="RefSeq" id="XP_023177544.1"/>
    </source>
</evidence>
<dbReference type="InterPro" id="IPR006875">
    <property type="entry name" value="Sarcoglycan"/>
</dbReference>
<keyword evidence="5" id="KW-0963">Cytoplasm</keyword>
<evidence type="ECO:0000256" key="13">
    <source>
        <dbReference type="SAM" id="MobiDB-lite"/>
    </source>
</evidence>
<name>A0A6J1ME03_DROHY</name>
<dbReference type="RefSeq" id="XP_023177468.1">
    <property type="nucleotide sequence ID" value="XM_023321700.2"/>
</dbReference>
<keyword evidence="6 14" id="KW-0812">Transmembrane</keyword>
<dbReference type="AlphaFoldDB" id="A0A6J1ME03"/>